<dbReference type="SUPFAM" id="SSF46565">
    <property type="entry name" value="Chaperone J-domain"/>
    <property type="match status" value="1"/>
</dbReference>
<dbReference type="PRINTS" id="PR00625">
    <property type="entry name" value="JDOMAIN"/>
</dbReference>
<reference evidence="6 7" key="1">
    <citation type="submission" date="2023-12" db="EMBL/GenBank/DDBJ databases">
        <title>Baltic Sea Cyanobacteria.</title>
        <authorList>
            <person name="Delbaje E."/>
            <person name="Fewer D.P."/>
            <person name="Shishido T.K."/>
        </authorList>
    </citation>
    <scope>NUCLEOTIDE SEQUENCE [LARGE SCALE GENOMIC DNA]</scope>
    <source>
        <strain evidence="6 7">UHCC 0281</strain>
    </source>
</reference>
<protein>
    <submittedName>
        <fullName evidence="6">J domain-containing protein</fullName>
    </submittedName>
</protein>
<dbReference type="PANTHER" id="PTHR43096:SF10">
    <property type="entry name" value="CHAPERONE PROTEIN DNAJ A6, CHLOROPLASTIC"/>
    <property type="match status" value="1"/>
</dbReference>
<evidence type="ECO:0000256" key="4">
    <source>
        <dbReference type="SAM" id="MobiDB-lite"/>
    </source>
</evidence>
<evidence type="ECO:0000256" key="3">
    <source>
        <dbReference type="ARBA" id="ARBA00023186"/>
    </source>
</evidence>
<organism evidence="6 7">
    <name type="scientific">Cyanobium gracile UHCC 0281</name>
    <dbReference type="NCBI Taxonomy" id="3110309"/>
    <lineage>
        <taxon>Bacteria</taxon>
        <taxon>Bacillati</taxon>
        <taxon>Cyanobacteriota</taxon>
        <taxon>Cyanophyceae</taxon>
        <taxon>Synechococcales</taxon>
        <taxon>Prochlorococcaceae</taxon>
        <taxon>Cyanobium</taxon>
    </lineage>
</organism>
<dbReference type="Pfam" id="PF00226">
    <property type="entry name" value="DnaJ"/>
    <property type="match status" value="1"/>
</dbReference>
<evidence type="ECO:0000259" key="5">
    <source>
        <dbReference type="PROSITE" id="PS50076"/>
    </source>
</evidence>
<dbReference type="RefSeq" id="WP_323357643.1">
    <property type="nucleotide sequence ID" value="NZ_JAYGHY010000060.1"/>
</dbReference>
<name>A0ABU5SYR8_9CYAN</name>
<feature type="compositionally biased region" description="Low complexity" evidence="4">
    <location>
        <begin position="71"/>
        <end position="90"/>
    </location>
</feature>
<dbReference type="EMBL" id="JAYGHY010000060">
    <property type="protein sequence ID" value="MEA5443664.1"/>
    <property type="molecule type" value="Genomic_DNA"/>
</dbReference>
<keyword evidence="3" id="KW-0143">Chaperone</keyword>
<evidence type="ECO:0000313" key="6">
    <source>
        <dbReference type="EMBL" id="MEA5443664.1"/>
    </source>
</evidence>
<dbReference type="InterPro" id="IPR036869">
    <property type="entry name" value="J_dom_sf"/>
</dbReference>
<gene>
    <name evidence="6" type="ORF">VB739_13980</name>
</gene>
<dbReference type="SMART" id="SM00271">
    <property type="entry name" value="DnaJ"/>
    <property type="match status" value="1"/>
</dbReference>
<accession>A0ABU5SYR8</accession>
<keyword evidence="1" id="KW-0235">DNA replication</keyword>
<comment type="caution">
    <text evidence="6">The sequence shown here is derived from an EMBL/GenBank/DDBJ whole genome shotgun (WGS) entry which is preliminary data.</text>
</comment>
<dbReference type="Gene3D" id="1.10.287.110">
    <property type="entry name" value="DnaJ domain"/>
    <property type="match status" value="1"/>
</dbReference>
<dbReference type="PANTHER" id="PTHR43096">
    <property type="entry name" value="DNAJ HOMOLOG 1, MITOCHONDRIAL-RELATED"/>
    <property type="match status" value="1"/>
</dbReference>
<evidence type="ECO:0000256" key="2">
    <source>
        <dbReference type="ARBA" id="ARBA00023016"/>
    </source>
</evidence>
<keyword evidence="2" id="KW-0346">Stress response</keyword>
<dbReference type="InterPro" id="IPR001623">
    <property type="entry name" value="DnaJ_domain"/>
</dbReference>
<proteinExistence type="predicted"/>
<keyword evidence="7" id="KW-1185">Reference proteome</keyword>
<evidence type="ECO:0000313" key="7">
    <source>
        <dbReference type="Proteomes" id="UP001302329"/>
    </source>
</evidence>
<dbReference type="CDD" id="cd06257">
    <property type="entry name" value="DnaJ"/>
    <property type="match status" value="1"/>
</dbReference>
<feature type="region of interest" description="Disordered" evidence="4">
    <location>
        <begin position="64"/>
        <end position="95"/>
    </location>
</feature>
<dbReference type="Proteomes" id="UP001302329">
    <property type="component" value="Unassembled WGS sequence"/>
</dbReference>
<evidence type="ECO:0000256" key="1">
    <source>
        <dbReference type="ARBA" id="ARBA00022705"/>
    </source>
</evidence>
<dbReference type="PROSITE" id="PS50076">
    <property type="entry name" value="DNAJ_2"/>
    <property type="match status" value="1"/>
</dbReference>
<feature type="domain" description="J" evidence="5">
    <location>
        <begin position="7"/>
        <end position="68"/>
    </location>
</feature>
<sequence length="232" mass="25766">MARTPADHYATLGVPPGATTDEIKAAYRALVKRHHPDAGGDQRTILALNAAWEVLRDGDRRRHYDHGAGLGSPARTAAAGSGTTGKGAPAGRHRGAGAARDEELLGWLQQVYVPIDRLIGQVINPFPAQLRSLAADPYDDDLMEAFCAFLEQSRLRMEKVEALYRSRACPAAARGFGLSLYHCLSQVQDALVELERYTMGYVDSYLHDGKEMLREARQRRSRLKEERRRVEL</sequence>